<name>A0A0N1P235_9EURO</name>
<evidence type="ECO:0000256" key="6">
    <source>
        <dbReference type="ARBA" id="ARBA00040136"/>
    </source>
</evidence>
<evidence type="ECO:0000313" key="9">
    <source>
        <dbReference type="Proteomes" id="UP000038010"/>
    </source>
</evidence>
<keyword evidence="9" id="KW-1185">Reference proteome</keyword>
<feature type="region of interest" description="Disordered" evidence="7">
    <location>
        <begin position="97"/>
        <end position="116"/>
    </location>
</feature>
<dbReference type="InterPro" id="IPR009072">
    <property type="entry name" value="Histone-fold"/>
</dbReference>
<dbReference type="InterPro" id="IPR003195">
    <property type="entry name" value="TFIID_TAF13"/>
</dbReference>
<protein>
    <recommendedName>
        <fullName evidence="6">Transcription initiation factor TFIID subunit 13</fullName>
    </recommendedName>
</protein>
<keyword evidence="2" id="KW-0805">Transcription regulation</keyword>
<comment type="similarity">
    <text evidence="5">Belongs to the TAF13 family.</text>
</comment>
<comment type="caution">
    <text evidence="8">The sequence shown here is derived from an EMBL/GenBank/DDBJ whole genome shotgun (WGS) entry which is preliminary data.</text>
</comment>
<evidence type="ECO:0000256" key="7">
    <source>
        <dbReference type="SAM" id="MobiDB-lite"/>
    </source>
</evidence>
<dbReference type="EMBL" id="LFJN01000009">
    <property type="protein sequence ID" value="KPI41702.1"/>
    <property type="molecule type" value="Genomic_DNA"/>
</dbReference>
<dbReference type="GO" id="GO:0046982">
    <property type="term" value="F:protein heterodimerization activity"/>
    <property type="evidence" value="ECO:0007669"/>
    <property type="project" value="InterPro"/>
</dbReference>
<dbReference type="STRING" id="1664694.A0A0N1P235"/>
<dbReference type="GO" id="GO:0005669">
    <property type="term" value="C:transcription factor TFIID complex"/>
    <property type="evidence" value="ECO:0007669"/>
    <property type="project" value="TreeGrafter"/>
</dbReference>
<organism evidence="8 9">
    <name type="scientific">Cyphellophora attinorum</name>
    <dbReference type="NCBI Taxonomy" id="1664694"/>
    <lineage>
        <taxon>Eukaryota</taxon>
        <taxon>Fungi</taxon>
        <taxon>Dikarya</taxon>
        <taxon>Ascomycota</taxon>
        <taxon>Pezizomycotina</taxon>
        <taxon>Eurotiomycetes</taxon>
        <taxon>Chaetothyriomycetidae</taxon>
        <taxon>Chaetothyriales</taxon>
        <taxon>Cyphellophoraceae</taxon>
        <taxon>Cyphellophora</taxon>
    </lineage>
</organism>
<dbReference type="OrthoDB" id="10266074at2759"/>
<evidence type="ECO:0000256" key="3">
    <source>
        <dbReference type="ARBA" id="ARBA00023163"/>
    </source>
</evidence>
<dbReference type="Gene3D" id="1.10.20.10">
    <property type="entry name" value="Histone, subunit A"/>
    <property type="match status" value="1"/>
</dbReference>
<dbReference type="PANTHER" id="PTHR11380">
    <property type="entry name" value="TRANSCRIPTION INITIATION FACTOR TFIID/SUPT3-RELATED"/>
    <property type="match status" value="1"/>
</dbReference>
<accession>A0A0N1P235</accession>
<dbReference type="RefSeq" id="XP_018001665.1">
    <property type="nucleotide sequence ID" value="XM_018149766.1"/>
</dbReference>
<evidence type="ECO:0000256" key="2">
    <source>
        <dbReference type="ARBA" id="ARBA00023015"/>
    </source>
</evidence>
<evidence type="ECO:0000256" key="4">
    <source>
        <dbReference type="ARBA" id="ARBA00023242"/>
    </source>
</evidence>
<dbReference type="Pfam" id="PF02269">
    <property type="entry name" value="TFIID-18kDa"/>
    <property type="match status" value="1"/>
</dbReference>
<dbReference type="SUPFAM" id="SSF47113">
    <property type="entry name" value="Histone-fold"/>
    <property type="match status" value="1"/>
</dbReference>
<dbReference type="PANTHER" id="PTHR11380:SF5">
    <property type="entry name" value="TRANSCRIPTION INITIATION FACTOR TFIID SUBUNIT 13"/>
    <property type="match status" value="1"/>
</dbReference>
<evidence type="ECO:0000256" key="5">
    <source>
        <dbReference type="ARBA" id="ARBA00038392"/>
    </source>
</evidence>
<dbReference type="Proteomes" id="UP000038010">
    <property type="component" value="Unassembled WGS sequence"/>
</dbReference>
<comment type="subcellular location">
    <subcellularLocation>
        <location evidence="1">Nucleus</location>
    </subcellularLocation>
</comment>
<evidence type="ECO:0000313" key="8">
    <source>
        <dbReference type="EMBL" id="KPI41702.1"/>
    </source>
</evidence>
<dbReference type="AlphaFoldDB" id="A0A0N1P235"/>
<proteinExistence type="inferred from homology"/>
<sequence>MAPPPSNTDGAADIRGDHHLQTNKFPYLKPHQLPTAYLRPLRKHKNMEPRARAGRYHGTLNFAKDINEALYAFGAPTHPDVQSPIADSQAYLDASTRTKWQGGPRPSTFVGQPTANNTTVKIPSAPLPETMRVLDEILTDFIIEVSHEAVDHATYEGRHKVNPGDIKFVFRKDKNMLGRINERERRNKQIKEAKKTVPGGAGADDGGMGLLGGGLEGLGVPGLGGGGGRGGAGAMAGLKMSVEDMEAVGWACWRGGNW</sequence>
<gene>
    <name evidence="8" type="ORF">AB675_9250</name>
</gene>
<dbReference type="VEuPathDB" id="FungiDB:AB675_9250"/>
<keyword evidence="3" id="KW-0804">Transcription</keyword>
<dbReference type="GO" id="GO:0051123">
    <property type="term" value="P:RNA polymerase II preinitiation complex assembly"/>
    <property type="evidence" value="ECO:0007669"/>
    <property type="project" value="TreeGrafter"/>
</dbReference>
<dbReference type="GeneID" id="28741646"/>
<evidence type="ECO:0000256" key="1">
    <source>
        <dbReference type="ARBA" id="ARBA00004123"/>
    </source>
</evidence>
<reference evidence="8 9" key="1">
    <citation type="submission" date="2015-06" db="EMBL/GenBank/DDBJ databases">
        <title>Draft genome of the ant-associated black yeast Phialophora attae CBS 131958.</title>
        <authorList>
            <person name="Moreno L.F."/>
            <person name="Stielow B.J."/>
            <person name="de Hoog S."/>
            <person name="Vicente V.A."/>
            <person name="Weiss V.A."/>
            <person name="de Vries M."/>
            <person name="Cruz L.M."/>
            <person name="Souza E.M."/>
        </authorList>
    </citation>
    <scope>NUCLEOTIDE SEQUENCE [LARGE SCALE GENOMIC DNA]</scope>
    <source>
        <strain evidence="8 9">CBS 131958</strain>
    </source>
</reference>
<keyword evidence="4" id="KW-0539">Nucleus</keyword>